<protein>
    <submittedName>
        <fullName evidence="2">Uncharacterized protein</fullName>
    </submittedName>
</protein>
<sequence>MHPYDRGRIGPTIRSNPTWTLLGRCLSSINCENSKLGRTLLASHDPRRASAEAVELRISTSRPDNPRTPAPRQAAATSALRSGELSSPGTRTEGRVPAGFEQRAAVLTAKEAWSPSERPPYPHPTSTPHITSRLVYASAYFERRHFARDDTAHAARAFSIDPDIAHPASEKAVHANPVEEPGKRATQHMILSVQIARIVASTCLVPHYRPTPSPTLVLVVAPPHRRHAPFVPASHAFPDQQY</sequence>
<feature type="compositionally biased region" description="Low complexity" evidence="1">
    <location>
        <begin position="70"/>
        <end position="81"/>
    </location>
</feature>
<dbReference type="GeneID" id="26305818"/>
<dbReference type="AlphaFoldDB" id="A0A081CJA2"/>
<reference evidence="2" key="1">
    <citation type="submission" date="2014-07" db="EMBL/GenBank/DDBJ databases">
        <title>Draft genome sequence of the yeast Pseudozyma antarctica JCM 10317 known as a producer of lipase B which used in a wide range of industrial applications.</title>
        <authorList>
            <person name="Morita T."/>
            <person name="Saika A."/>
            <person name="Koike H."/>
        </authorList>
    </citation>
    <scope>NUCLEOTIDE SEQUENCE</scope>
    <source>
        <strain evidence="2">JCM 10317</strain>
    </source>
</reference>
<dbReference type="HOGENOM" id="CLU_1147049_0_0_1"/>
<proteinExistence type="predicted"/>
<evidence type="ECO:0000313" key="3">
    <source>
        <dbReference type="Proteomes" id="UP000053758"/>
    </source>
</evidence>
<keyword evidence="3" id="KW-1185">Reference proteome</keyword>
<organism evidence="2">
    <name type="scientific">Pseudozyma antarctica</name>
    <name type="common">Yeast</name>
    <name type="synonym">Candida antarctica</name>
    <dbReference type="NCBI Taxonomy" id="84753"/>
    <lineage>
        <taxon>Eukaryota</taxon>
        <taxon>Fungi</taxon>
        <taxon>Dikarya</taxon>
        <taxon>Basidiomycota</taxon>
        <taxon>Ustilaginomycotina</taxon>
        <taxon>Ustilaginomycetes</taxon>
        <taxon>Ustilaginales</taxon>
        <taxon>Ustilaginaceae</taxon>
        <taxon>Moesziomyces</taxon>
    </lineage>
</organism>
<accession>A0A081CJA2</accession>
<evidence type="ECO:0000313" key="2">
    <source>
        <dbReference type="EMBL" id="GAK66748.1"/>
    </source>
</evidence>
<name>A0A081CJA2_PSEA2</name>
<gene>
    <name evidence="2" type="ORF">PAN0_014d4971</name>
</gene>
<dbReference type="EMBL" id="DF830081">
    <property type="protein sequence ID" value="GAK66748.1"/>
    <property type="molecule type" value="Genomic_DNA"/>
</dbReference>
<dbReference type="Proteomes" id="UP000053758">
    <property type="component" value="Unassembled WGS sequence"/>
</dbReference>
<evidence type="ECO:0000256" key="1">
    <source>
        <dbReference type="SAM" id="MobiDB-lite"/>
    </source>
</evidence>
<feature type="region of interest" description="Disordered" evidence="1">
    <location>
        <begin position="58"/>
        <end position="95"/>
    </location>
</feature>
<dbReference type="RefSeq" id="XP_014655163.1">
    <property type="nucleotide sequence ID" value="XM_014799677.1"/>
</dbReference>